<sequence>MQKFNILNSLTNLPFDPETLPTLIEQGYIARQTHPSLPLTIYNYTAKAQYDRYWVEATLHCRGLVLDADYRPIARPLPKFFNLSEYQGNLPDGVPEIYEKLDGSLIILFYYQERWEVASRGSFASEQAQMARVLFANYAADLDKLDRAYTYLFEIIYPSNRIVVDYGTAQRLVLLAAVHTQTGAELDLVQVNWLDRAQTYPATTLPDWIKSIEANQAELANHEGFILKWPNGFRLKYKLADYVRLHRIITRVQAKDIWECLSQNQSLEQFLDSVPDEFYNWVKDTKIELETKYREIETECQQAFKDLGDRRQTAMYFQTQKYPGVLFLMLDGRDYSQVIWKLIKPSYERPFRVEE</sequence>
<dbReference type="Pfam" id="PF09511">
    <property type="entry name" value="RNA_lig_T4_1"/>
    <property type="match status" value="1"/>
</dbReference>
<evidence type="ECO:0000313" key="3">
    <source>
        <dbReference type="Proteomes" id="UP000238937"/>
    </source>
</evidence>
<accession>A0A2T1GEC9</accession>
<comment type="caution">
    <text evidence="2">The sequence shown here is derived from an EMBL/GenBank/DDBJ whole genome shotgun (WGS) entry which is preliminary data.</text>
</comment>
<dbReference type="EMBL" id="PVWO01000157">
    <property type="protein sequence ID" value="PSB55901.1"/>
    <property type="molecule type" value="Genomic_DNA"/>
</dbReference>
<dbReference type="InterPro" id="IPR019039">
    <property type="entry name" value="T4-Rnl1-like_N"/>
</dbReference>
<gene>
    <name evidence="2" type="ORF">C7B77_13595</name>
</gene>
<dbReference type="AlphaFoldDB" id="A0A2T1GEC9"/>
<feature type="domain" description="T4 RNA ligase 1-like N-terminal" evidence="1">
    <location>
        <begin position="61"/>
        <end position="238"/>
    </location>
</feature>
<reference evidence="2 3" key="1">
    <citation type="submission" date="2018-03" db="EMBL/GenBank/DDBJ databases">
        <title>The ancient ancestry and fast evolution of plastids.</title>
        <authorList>
            <person name="Moore K.R."/>
            <person name="Magnabosco C."/>
            <person name="Momper L."/>
            <person name="Gold D.A."/>
            <person name="Bosak T."/>
            <person name="Fournier G.P."/>
        </authorList>
    </citation>
    <scope>NUCLEOTIDE SEQUENCE [LARGE SCALE GENOMIC DNA]</scope>
    <source>
        <strain evidence="2 3">CCALA 037</strain>
    </source>
</reference>
<evidence type="ECO:0000259" key="1">
    <source>
        <dbReference type="Pfam" id="PF09511"/>
    </source>
</evidence>
<dbReference type="OrthoDB" id="1310645at2"/>
<dbReference type="Proteomes" id="UP000238937">
    <property type="component" value="Unassembled WGS sequence"/>
</dbReference>
<name>A0A2T1GEC9_9CYAN</name>
<keyword evidence="3" id="KW-1185">Reference proteome</keyword>
<evidence type="ECO:0000313" key="2">
    <source>
        <dbReference type="EMBL" id="PSB55901.1"/>
    </source>
</evidence>
<proteinExistence type="predicted"/>
<protein>
    <recommendedName>
        <fullName evidence="1">T4 RNA ligase 1-like N-terminal domain-containing protein</fullName>
    </recommendedName>
</protein>
<organism evidence="2 3">
    <name type="scientific">Chamaesiphon polymorphus CCALA 037</name>
    <dbReference type="NCBI Taxonomy" id="2107692"/>
    <lineage>
        <taxon>Bacteria</taxon>
        <taxon>Bacillati</taxon>
        <taxon>Cyanobacteriota</taxon>
        <taxon>Cyanophyceae</taxon>
        <taxon>Gomontiellales</taxon>
        <taxon>Chamaesiphonaceae</taxon>
        <taxon>Chamaesiphon</taxon>
    </lineage>
</organism>